<reference evidence="17 18" key="1">
    <citation type="submission" date="2024-08" db="EMBL/GenBank/DDBJ databases">
        <title>Whole-genome sequencing of halo(alkali)philic microorganisms from hypersaline lakes.</title>
        <authorList>
            <person name="Sorokin D.Y."/>
            <person name="Merkel A.Y."/>
            <person name="Messina E."/>
            <person name="Yakimov M."/>
        </authorList>
    </citation>
    <scope>NUCLEOTIDE SEQUENCE [LARGE SCALE GENOMIC DNA]</scope>
    <source>
        <strain evidence="17 18">Cl-TMA</strain>
    </source>
</reference>
<evidence type="ECO:0000256" key="1">
    <source>
        <dbReference type="ARBA" id="ARBA00001947"/>
    </source>
</evidence>
<evidence type="ECO:0000259" key="15">
    <source>
        <dbReference type="Pfam" id="PF20686"/>
    </source>
</evidence>
<dbReference type="NCBIfam" id="TIGR02701">
    <property type="entry name" value="shell_carb_anhy"/>
    <property type="match status" value="1"/>
</dbReference>
<keyword evidence="11" id="KW-1283">Bacterial microcompartment</keyword>
<evidence type="ECO:0000256" key="11">
    <source>
        <dbReference type="ARBA" id="ARBA00024446"/>
    </source>
</evidence>
<keyword evidence="4" id="KW-0862">Zinc</keyword>
<evidence type="ECO:0000256" key="10">
    <source>
        <dbReference type="ARBA" id="ARBA00024121"/>
    </source>
</evidence>
<name>A0ABV4TVY4_9GAMM</name>
<feature type="domain" description="Carboxysome Shell Carbonic Anhydrase N-terminal" evidence="16">
    <location>
        <begin position="3"/>
        <end position="91"/>
    </location>
</feature>
<dbReference type="InterPro" id="IPR014074">
    <property type="entry name" value="Carboxysome_shell_carb_anhy"/>
</dbReference>
<dbReference type="InterPro" id="IPR048620">
    <property type="entry name" value="CsoSCA_C"/>
</dbReference>
<evidence type="ECO:0000256" key="9">
    <source>
        <dbReference type="ARBA" id="ARBA00024021"/>
    </source>
</evidence>
<proteinExistence type="inferred from homology"/>
<comment type="caution">
    <text evidence="17">The sequence shown here is derived from an EMBL/GenBank/DDBJ whole genome shotgun (WGS) entry which is preliminary data.</text>
</comment>
<evidence type="ECO:0000256" key="4">
    <source>
        <dbReference type="ARBA" id="ARBA00022833"/>
    </source>
</evidence>
<dbReference type="Proteomes" id="UP001575181">
    <property type="component" value="Unassembled WGS sequence"/>
</dbReference>
<keyword evidence="3" id="KW-0479">Metal-binding</keyword>
<gene>
    <name evidence="17" type="ORF">ACERLL_07780</name>
</gene>
<evidence type="ECO:0000259" key="14">
    <source>
        <dbReference type="Pfam" id="PF08936"/>
    </source>
</evidence>
<dbReference type="InterPro" id="IPR043066">
    <property type="entry name" value="CsoSCA_C_sf"/>
</dbReference>
<dbReference type="RefSeq" id="WP_373655501.1">
    <property type="nucleotide sequence ID" value="NZ_JBGUAW010000004.1"/>
</dbReference>
<keyword evidence="5 17" id="KW-0456">Lyase</keyword>
<evidence type="ECO:0000313" key="18">
    <source>
        <dbReference type="Proteomes" id="UP001575181"/>
    </source>
</evidence>
<accession>A0ABV4TVY4</accession>
<dbReference type="Gene3D" id="1.20.120.1310">
    <property type="entry name" value="Carboxysome Shell Carbonic Anhydrase, N-terminal helical domain"/>
    <property type="match status" value="1"/>
</dbReference>
<feature type="domain" description="Carboxysome Shell Carbonic Anhydrase catalytic" evidence="15">
    <location>
        <begin position="106"/>
        <end position="335"/>
    </location>
</feature>
<dbReference type="InterPro" id="IPR048539">
    <property type="entry name" value="CsoSCA_cat"/>
</dbReference>
<dbReference type="InterPro" id="IPR043065">
    <property type="entry name" value="CsoSCA_N_sf"/>
</dbReference>
<comment type="catalytic activity">
    <reaction evidence="12">
        <text>hydrogencarbonate + H(+) = CO2 + H2O</text>
        <dbReference type="Rhea" id="RHEA:10748"/>
        <dbReference type="ChEBI" id="CHEBI:15377"/>
        <dbReference type="ChEBI" id="CHEBI:15378"/>
        <dbReference type="ChEBI" id="CHEBI:16526"/>
        <dbReference type="ChEBI" id="CHEBI:17544"/>
        <dbReference type="EC" id="4.2.1.1"/>
    </reaction>
</comment>
<dbReference type="EMBL" id="JBGUAW010000004">
    <property type="protein sequence ID" value="MFA9460721.1"/>
    <property type="molecule type" value="Genomic_DNA"/>
</dbReference>
<dbReference type="Pfam" id="PF08936">
    <property type="entry name" value="CsoSCA_C"/>
    <property type="match status" value="1"/>
</dbReference>
<dbReference type="Gene3D" id="3.30.1330.140">
    <property type="entry name" value="Carboxysome Shell Carbonic Anhydrase, C-terminal domain"/>
    <property type="match status" value="1"/>
</dbReference>
<evidence type="ECO:0000256" key="7">
    <source>
        <dbReference type="ARBA" id="ARBA00023587"/>
    </source>
</evidence>
<organism evidence="17 18">
    <name type="scientific">Thiohalorhabdus methylotrophus</name>
    <dbReference type="NCBI Taxonomy" id="3242694"/>
    <lineage>
        <taxon>Bacteria</taxon>
        <taxon>Pseudomonadati</taxon>
        <taxon>Pseudomonadota</taxon>
        <taxon>Gammaproteobacteria</taxon>
        <taxon>Thiohalorhabdales</taxon>
        <taxon>Thiohalorhabdaceae</taxon>
        <taxon>Thiohalorhabdus</taxon>
    </lineage>
</organism>
<dbReference type="Pfam" id="PF20686">
    <property type="entry name" value="CsoSCA_cat"/>
    <property type="match status" value="1"/>
</dbReference>
<evidence type="ECO:0000256" key="6">
    <source>
        <dbReference type="ARBA" id="ARBA00023300"/>
    </source>
</evidence>
<evidence type="ECO:0000256" key="12">
    <source>
        <dbReference type="ARBA" id="ARBA00048348"/>
    </source>
</evidence>
<protein>
    <recommendedName>
        <fullName evidence="10 13">Carboxysome shell carbonic anhydrase</fullName>
        <ecNumber evidence="2 13">4.2.1.1</ecNumber>
    </recommendedName>
</protein>
<comment type="subcellular location">
    <subcellularLocation>
        <location evidence="7">Carboxysome</location>
    </subcellularLocation>
</comment>
<evidence type="ECO:0000256" key="8">
    <source>
        <dbReference type="ARBA" id="ARBA00023669"/>
    </source>
</evidence>
<comment type="cofactor">
    <cofactor evidence="1">
        <name>Zn(2+)</name>
        <dbReference type="ChEBI" id="CHEBI:29105"/>
    </cofactor>
</comment>
<comment type="similarity">
    <text evidence="9">Belongs to the beta-class carbonic anhydrase family. CsoSCA subfamily.</text>
</comment>
<evidence type="ECO:0000256" key="5">
    <source>
        <dbReference type="ARBA" id="ARBA00023239"/>
    </source>
</evidence>
<evidence type="ECO:0000259" key="16">
    <source>
        <dbReference type="Pfam" id="PF20687"/>
    </source>
</evidence>
<dbReference type="Pfam" id="PF20687">
    <property type="entry name" value="CsoSCA_N"/>
    <property type="match status" value="1"/>
</dbReference>
<evidence type="ECO:0000256" key="13">
    <source>
        <dbReference type="NCBIfam" id="TIGR02701"/>
    </source>
</evidence>
<dbReference type="InterPro" id="IPR048619">
    <property type="entry name" value="CsoSCA_N"/>
</dbReference>
<evidence type="ECO:0000256" key="2">
    <source>
        <dbReference type="ARBA" id="ARBA00012925"/>
    </source>
</evidence>
<keyword evidence="18" id="KW-1185">Reference proteome</keyword>
<keyword evidence="8" id="KW-1282">Carboxysome</keyword>
<dbReference type="EC" id="4.2.1.1" evidence="2 13"/>
<evidence type="ECO:0000313" key="17">
    <source>
        <dbReference type="EMBL" id="MFA9460721.1"/>
    </source>
</evidence>
<dbReference type="GO" id="GO:0004089">
    <property type="term" value="F:carbonate dehydratase activity"/>
    <property type="evidence" value="ECO:0007669"/>
    <property type="project" value="UniProtKB-EC"/>
</dbReference>
<feature type="domain" description="Carboxysome Shell Carbonic Anhydrase C-terminal" evidence="14">
    <location>
        <begin position="336"/>
        <end position="452"/>
    </location>
</feature>
<evidence type="ECO:0000256" key="3">
    <source>
        <dbReference type="ARBA" id="ARBA00022723"/>
    </source>
</evidence>
<sequence>MVSERDNDRLLAHETEVKDAFDRIEPFLKRLSARQHEADFVDKAQDMARAELGFELPRQVLDNAWIQQLDIRHLFAWCVFETYRAYADDFFRHQPLAPDPQEAERFQTWLQECGFHAVDVSPCSDGRLAHVIRYVLRLPHGLVRRKSFAGAMFDVEASLRRWVETELSRYRERVPNTADSLTRYLKLAVYHYSSSDPDHQGCAAHGSSTDRAAEGARERLQDFQQAIENSFCCGASIDLLLVGLDTDTDAIRVHPPDSGGDLDPARFIDGASLFDETVGLDAQAARERVAERVAAVASDSEPGMRRFVAGLLENNFAQIAYVRAHHGGHYGDVGHNERFMGVGMGFEEVQLRNLTYFAYLQTVEEGAPDLDVGVKIFSGLNVERGLPVPVVLRFDYHGQVPGARERAEARTRRVAEALRNRFPRLAEQGLLHTLLAVRDCGNNGTLEVIGSSLERTGTGEKH</sequence>
<keyword evidence="6" id="KW-0120">Carbon dioxide fixation</keyword>